<feature type="compositionally biased region" description="Low complexity" evidence="1">
    <location>
        <begin position="124"/>
        <end position="140"/>
    </location>
</feature>
<name>A8NVM8_COPC7</name>
<feature type="region of interest" description="Disordered" evidence="1">
    <location>
        <begin position="124"/>
        <end position="150"/>
    </location>
</feature>
<dbReference type="RefSeq" id="XP_001836687.1">
    <property type="nucleotide sequence ID" value="XM_001836635.1"/>
</dbReference>
<feature type="region of interest" description="Disordered" evidence="1">
    <location>
        <begin position="157"/>
        <end position="176"/>
    </location>
</feature>
<evidence type="ECO:0000313" key="2">
    <source>
        <dbReference type="EMBL" id="EAU85099.1"/>
    </source>
</evidence>
<protein>
    <recommendedName>
        <fullName evidence="4">F-box domain-containing protein</fullName>
    </recommendedName>
</protein>
<keyword evidence="3" id="KW-1185">Reference proteome</keyword>
<dbReference type="Proteomes" id="UP000001861">
    <property type="component" value="Unassembled WGS sequence"/>
</dbReference>
<evidence type="ECO:0008006" key="4">
    <source>
        <dbReference type="Google" id="ProtNLM"/>
    </source>
</evidence>
<gene>
    <name evidence="2" type="ORF">CC1G_08072</name>
</gene>
<evidence type="ECO:0000313" key="3">
    <source>
        <dbReference type="Proteomes" id="UP000001861"/>
    </source>
</evidence>
<dbReference type="KEGG" id="cci:CC1G_08072"/>
<sequence>MNDPNDYDNHYPNNYDTICYTLEEEEKEEKRDVDRIRLEHDILLPILTRFRERSQLNDVLVPLSWLRLKSLGMFIRHGLRPPQRETATREEGGGSQFDDAETRFLSPSGSFCSSLLSLPELSPCGSSSSTSSSSPYSSTSDQLPPTPLDTESTEVWIASSSSEEDEDSEVSFLPPTNLQRKRKRRTPLWIRIPEGRAVPDVQIERDCGFLLLSRLPKGLCYNIVKQSMFLERMQDCKSGNRTGAGKGQGIPSFVSFETYECRVPSRFGQDVEEEEEPSALPVPAHGPLTLKAHFGSSLSIEEANQRLLDLSAFFCSDVLLPLAPRIFALDIALPEGYAASWDVSSLPLPLDYRFDNLEAFRWKGVLAANGLPAPFYDFNSLPLGQMREVVLEDCELSSLDLKRLLYSCPALESLTVDSIVEDDVELRGLDQEMDLRAIVNVNPGPTRLDAPELRVLRLTTSADLNEVFCLLDAPYLKEVVYRPRGCVVEPVRLGNFPWNVLRGSLERLSVIVGGCGEGEGKEGEEEEGEKVDWRVREELELFAKDDDVDVRIEVR</sequence>
<organism evidence="2 3">
    <name type="scientific">Coprinopsis cinerea (strain Okayama-7 / 130 / ATCC MYA-4618 / FGSC 9003)</name>
    <name type="common">Inky cap fungus</name>
    <name type="synonym">Hormographiella aspergillata</name>
    <dbReference type="NCBI Taxonomy" id="240176"/>
    <lineage>
        <taxon>Eukaryota</taxon>
        <taxon>Fungi</taxon>
        <taxon>Dikarya</taxon>
        <taxon>Basidiomycota</taxon>
        <taxon>Agaricomycotina</taxon>
        <taxon>Agaricomycetes</taxon>
        <taxon>Agaricomycetidae</taxon>
        <taxon>Agaricales</taxon>
        <taxon>Agaricineae</taxon>
        <taxon>Psathyrellaceae</taxon>
        <taxon>Coprinopsis</taxon>
    </lineage>
</organism>
<accession>A8NVM8</accession>
<dbReference type="InParanoid" id="A8NVM8"/>
<comment type="caution">
    <text evidence="2">The sequence shown here is derived from an EMBL/GenBank/DDBJ whole genome shotgun (WGS) entry which is preliminary data.</text>
</comment>
<dbReference type="EMBL" id="AACS02000004">
    <property type="protein sequence ID" value="EAU85099.1"/>
    <property type="molecule type" value="Genomic_DNA"/>
</dbReference>
<proteinExistence type="predicted"/>
<evidence type="ECO:0000256" key="1">
    <source>
        <dbReference type="SAM" id="MobiDB-lite"/>
    </source>
</evidence>
<dbReference type="AlphaFoldDB" id="A8NVM8"/>
<dbReference type="VEuPathDB" id="FungiDB:CC1G_08072"/>
<dbReference type="GeneID" id="6013238"/>
<reference evidence="2 3" key="1">
    <citation type="journal article" date="2010" name="Proc. Natl. Acad. Sci. U.S.A.">
        <title>Insights into evolution of multicellular fungi from the assembled chromosomes of the mushroom Coprinopsis cinerea (Coprinus cinereus).</title>
        <authorList>
            <person name="Stajich J.E."/>
            <person name="Wilke S.K."/>
            <person name="Ahren D."/>
            <person name="Au C.H."/>
            <person name="Birren B.W."/>
            <person name="Borodovsky M."/>
            <person name="Burns C."/>
            <person name="Canback B."/>
            <person name="Casselton L.A."/>
            <person name="Cheng C.K."/>
            <person name="Deng J."/>
            <person name="Dietrich F.S."/>
            <person name="Fargo D.C."/>
            <person name="Farman M.L."/>
            <person name="Gathman A.C."/>
            <person name="Goldberg J."/>
            <person name="Guigo R."/>
            <person name="Hoegger P.J."/>
            <person name="Hooker J.B."/>
            <person name="Huggins A."/>
            <person name="James T.Y."/>
            <person name="Kamada T."/>
            <person name="Kilaru S."/>
            <person name="Kodira C."/>
            <person name="Kues U."/>
            <person name="Kupfer D."/>
            <person name="Kwan H.S."/>
            <person name="Lomsadze A."/>
            <person name="Li W."/>
            <person name="Lilly W.W."/>
            <person name="Ma L.J."/>
            <person name="Mackey A.J."/>
            <person name="Manning G."/>
            <person name="Martin F."/>
            <person name="Muraguchi H."/>
            <person name="Natvig D.O."/>
            <person name="Palmerini H."/>
            <person name="Ramesh M.A."/>
            <person name="Rehmeyer C.J."/>
            <person name="Roe B.A."/>
            <person name="Shenoy N."/>
            <person name="Stanke M."/>
            <person name="Ter-Hovhannisyan V."/>
            <person name="Tunlid A."/>
            <person name="Velagapudi R."/>
            <person name="Vision T.J."/>
            <person name="Zeng Q."/>
            <person name="Zolan M.E."/>
            <person name="Pukkila P.J."/>
        </authorList>
    </citation>
    <scope>NUCLEOTIDE SEQUENCE [LARGE SCALE GENOMIC DNA]</scope>
    <source>
        <strain evidence="3">Okayama-7 / 130 / ATCC MYA-4618 / FGSC 9003</strain>
    </source>
</reference>
<dbReference type="OrthoDB" id="10625441at2759"/>